<dbReference type="EMBL" id="BARU01023982">
    <property type="protein sequence ID" value="GAH59412.1"/>
    <property type="molecule type" value="Genomic_DNA"/>
</dbReference>
<evidence type="ECO:0000313" key="1">
    <source>
        <dbReference type="EMBL" id="GAH59412.1"/>
    </source>
</evidence>
<name>X1GQE0_9ZZZZ</name>
<comment type="caution">
    <text evidence="1">The sequence shown here is derived from an EMBL/GenBank/DDBJ whole genome shotgun (WGS) entry which is preliminary data.</text>
</comment>
<gene>
    <name evidence="1" type="ORF">S03H2_38856</name>
</gene>
<dbReference type="AlphaFoldDB" id="X1GQE0"/>
<reference evidence="1" key="1">
    <citation type="journal article" date="2014" name="Front. Microbiol.">
        <title>High frequency of phylogenetically diverse reductive dehalogenase-homologous genes in deep subseafloor sedimentary metagenomes.</title>
        <authorList>
            <person name="Kawai M."/>
            <person name="Futagami T."/>
            <person name="Toyoda A."/>
            <person name="Takaki Y."/>
            <person name="Nishi S."/>
            <person name="Hori S."/>
            <person name="Arai W."/>
            <person name="Tsubouchi T."/>
            <person name="Morono Y."/>
            <person name="Uchiyama I."/>
            <person name="Ito T."/>
            <person name="Fujiyama A."/>
            <person name="Inagaki F."/>
            <person name="Takami H."/>
        </authorList>
    </citation>
    <scope>NUCLEOTIDE SEQUENCE</scope>
    <source>
        <strain evidence="1">Expedition CK06-06</strain>
    </source>
</reference>
<proteinExistence type="predicted"/>
<sequence length="73" mass="8342">MKIEYKAVELKTCLTCVQFTRFVYPGACLCFKTEKLPKGEKPTMDGDILSILVDRSCFEENLPTTNRFMRKGG</sequence>
<accession>X1GQE0</accession>
<protein>
    <submittedName>
        <fullName evidence="1">Uncharacterized protein</fullName>
    </submittedName>
</protein>
<organism evidence="1">
    <name type="scientific">marine sediment metagenome</name>
    <dbReference type="NCBI Taxonomy" id="412755"/>
    <lineage>
        <taxon>unclassified sequences</taxon>
        <taxon>metagenomes</taxon>
        <taxon>ecological metagenomes</taxon>
    </lineage>
</organism>